<protein>
    <submittedName>
        <fullName evidence="2">MerR family transcriptional regulator</fullName>
    </submittedName>
</protein>
<evidence type="ECO:0000313" key="2">
    <source>
        <dbReference type="EMBL" id="MBM9504542.1"/>
    </source>
</evidence>
<sequence>MIRRVRPVEPPDLMTREQVAAYFGVRPGRVRRWELRGVLTPVQTAAGERRYMTEEVQALAALYGQ</sequence>
<dbReference type="Gene3D" id="1.10.1660.10">
    <property type="match status" value="1"/>
</dbReference>
<dbReference type="Proteomes" id="UP000749040">
    <property type="component" value="Unassembled WGS sequence"/>
</dbReference>
<dbReference type="InterPro" id="IPR009061">
    <property type="entry name" value="DNA-bd_dom_put_sf"/>
</dbReference>
<evidence type="ECO:0000259" key="1">
    <source>
        <dbReference type="Pfam" id="PF13411"/>
    </source>
</evidence>
<organism evidence="2 3">
    <name type="scientific">Actinacidiphila acididurans</name>
    <dbReference type="NCBI Taxonomy" id="2784346"/>
    <lineage>
        <taxon>Bacteria</taxon>
        <taxon>Bacillati</taxon>
        <taxon>Actinomycetota</taxon>
        <taxon>Actinomycetes</taxon>
        <taxon>Kitasatosporales</taxon>
        <taxon>Streptomycetaceae</taxon>
        <taxon>Actinacidiphila</taxon>
    </lineage>
</organism>
<gene>
    <name evidence="2" type="ORF">ITX44_08335</name>
</gene>
<accession>A0ABS2TMH2</accession>
<dbReference type="SUPFAM" id="SSF46955">
    <property type="entry name" value="Putative DNA-binding domain"/>
    <property type="match status" value="1"/>
</dbReference>
<dbReference type="InterPro" id="IPR000551">
    <property type="entry name" value="MerR-type_HTH_dom"/>
</dbReference>
<comment type="caution">
    <text evidence="2">The sequence shown here is derived from an EMBL/GenBank/DDBJ whole genome shotgun (WGS) entry which is preliminary data.</text>
</comment>
<proteinExistence type="predicted"/>
<dbReference type="Pfam" id="PF13411">
    <property type="entry name" value="MerR_1"/>
    <property type="match status" value="1"/>
</dbReference>
<reference evidence="2 3" key="1">
    <citation type="submission" date="2021-01" db="EMBL/GenBank/DDBJ databases">
        <title>Streptomyces acididurans sp. nov., isolated from a peat swamp forest soil.</title>
        <authorList>
            <person name="Chantavorakit T."/>
            <person name="Duangmal K."/>
        </authorList>
    </citation>
    <scope>NUCLEOTIDE SEQUENCE [LARGE SCALE GENOMIC DNA]</scope>
    <source>
        <strain evidence="2 3">KK5PA1</strain>
    </source>
</reference>
<keyword evidence="3" id="KW-1185">Reference proteome</keyword>
<name>A0ABS2TMH2_9ACTN</name>
<feature type="domain" description="HTH merR-type" evidence="1">
    <location>
        <begin position="14"/>
        <end position="61"/>
    </location>
</feature>
<evidence type="ECO:0000313" key="3">
    <source>
        <dbReference type="Proteomes" id="UP000749040"/>
    </source>
</evidence>
<dbReference type="EMBL" id="JADKYB010000004">
    <property type="protein sequence ID" value="MBM9504542.1"/>
    <property type="molecule type" value="Genomic_DNA"/>
</dbReference>